<dbReference type="InterPro" id="IPR036291">
    <property type="entry name" value="NAD(P)-bd_dom_sf"/>
</dbReference>
<evidence type="ECO:0000313" key="3">
    <source>
        <dbReference type="EMBL" id="PJJ61620.1"/>
    </source>
</evidence>
<comment type="similarity">
    <text evidence="1">Belongs to the short-chain dehydrogenases/reductases (SDR) family.</text>
</comment>
<evidence type="ECO:0000313" key="4">
    <source>
        <dbReference type="Proteomes" id="UP000230161"/>
    </source>
</evidence>
<dbReference type="AlphaFoldDB" id="A0A2M9BUK8"/>
<protein>
    <submittedName>
        <fullName evidence="3">Short-subunit dehydrogenase</fullName>
    </submittedName>
</protein>
<dbReference type="Gene3D" id="3.40.50.720">
    <property type="entry name" value="NAD(P)-binding Rossmann-like Domain"/>
    <property type="match status" value="1"/>
</dbReference>
<dbReference type="RefSeq" id="WP_100345337.1">
    <property type="nucleotide sequence ID" value="NZ_PGFB01000004.1"/>
</dbReference>
<dbReference type="PANTHER" id="PTHR43157">
    <property type="entry name" value="PHOSPHATIDYLINOSITOL-GLYCAN BIOSYNTHESIS CLASS F PROTEIN-RELATED"/>
    <property type="match status" value="1"/>
</dbReference>
<name>A0A2M9BUK8_9MICO</name>
<dbReference type="InterPro" id="IPR020904">
    <property type="entry name" value="Sc_DH/Rdtase_CS"/>
</dbReference>
<gene>
    <name evidence="3" type="ORF">CLV54_2568</name>
</gene>
<evidence type="ECO:0000256" key="2">
    <source>
        <dbReference type="ARBA" id="ARBA00023002"/>
    </source>
</evidence>
<reference evidence="3 4" key="1">
    <citation type="submission" date="2017-11" db="EMBL/GenBank/DDBJ databases">
        <title>Genomic Encyclopedia of Archaeal and Bacterial Type Strains, Phase II (KMG-II): From Individual Species to Whole Genera.</title>
        <authorList>
            <person name="Goeker M."/>
        </authorList>
    </citation>
    <scope>NUCLEOTIDE SEQUENCE [LARGE SCALE GENOMIC DNA]</scope>
    <source>
        <strain evidence="3 4">DSM 25625</strain>
    </source>
</reference>
<dbReference type="Proteomes" id="UP000230161">
    <property type="component" value="Unassembled WGS sequence"/>
</dbReference>
<accession>A0A2M9BUK8</accession>
<sequence>MNAAATGQPEPRTIVITGASSGIGAIAAARLAEAGARVAVVGRNPERTRAIAERVGGEAFLADFDHLDEVRGLAAALLDRFERIDVLANNAGGLSSTHELTADGIERTWQTNVVAPFLLTELLLPRLRQTAQAHGEARVLATASSAARFSQLRLDDVNWQRRPWWGGWRAYGTSKLAVIVWIKELAKRLEGSGVGAWSFHPGFVTTGFGATSRAMKLASTLTNGSYANLAVDAEEGAVPLVQLASAQRIWAPSGTFFDRLTADGTTSRQSRDPQLARDLWPALERLSGLDAGLDVSGLDPS</sequence>
<comment type="caution">
    <text evidence="3">The sequence shown here is derived from an EMBL/GenBank/DDBJ whole genome shotgun (WGS) entry which is preliminary data.</text>
</comment>
<dbReference type="PRINTS" id="PR00081">
    <property type="entry name" value="GDHRDH"/>
</dbReference>
<dbReference type="Pfam" id="PF00106">
    <property type="entry name" value="adh_short"/>
    <property type="match status" value="1"/>
</dbReference>
<keyword evidence="2" id="KW-0560">Oxidoreductase</keyword>
<dbReference type="OrthoDB" id="3237043at2"/>
<dbReference type="SUPFAM" id="SSF51735">
    <property type="entry name" value="NAD(P)-binding Rossmann-fold domains"/>
    <property type="match status" value="1"/>
</dbReference>
<dbReference type="GO" id="GO:0016491">
    <property type="term" value="F:oxidoreductase activity"/>
    <property type="evidence" value="ECO:0007669"/>
    <property type="project" value="UniProtKB-KW"/>
</dbReference>
<dbReference type="EMBL" id="PGFB01000004">
    <property type="protein sequence ID" value="PJJ61620.1"/>
    <property type="molecule type" value="Genomic_DNA"/>
</dbReference>
<dbReference type="PANTHER" id="PTHR43157:SF31">
    <property type="entry name" value="PHOSPHATIDYLINOSITOL-GLYCAN BIOSYNTHESIS CLASS F PROTEIN"/>
    <property type="match status" value="1"/>
</dbReference>
<dbReference type="InterPro" id="IPR002347">
    <property type="entry name" value="SDR_fam"/>
</dbReference>
<proteinExistence type="inferred from homology"/>
<dbReference type="PROSITE" id="PS00061">
    <property type="entry name" value="ADH_SHORT"/>
    <property type="match status" value="1"/>
</dbReference>
<evidence type="ECO:0000256" key="1">
    <source>
        <dbReference type="ARBA" id="ARBA00006484"/>
    </source>
</evidence>
<keyword evidence="4" id="KW-1185">Reference proteome</keyword>
<organism evidence="3 4">
    <name type="scientific">Compostimonas suwonensis</name>
    <dbReference type="NCBI Taxonomy" id="1048394"/>
    <lineage>
        <taxon>Bacteria</taxon>
        <taxon>Bacillati</taxon>
        <taxon>Actinomycetota</taxon>
        <taxon>Actinomycetes</taxon>
        <taxon>Micrococcales</taxon>
        <taxon>Microbacteriaceae</taxon>
        <taxon>Compostimonas</taxon>
    </lineage>
</organism>